<dbReference type="Pfam" id="PF01595">
    <property type="entry name" value="CNNM"/>
    <property type="match status" value="1"/>
</dbReference>
<evidence type="ECO:0000313" key="5">
    <source>
        <dbReference type="EMBL" id="EKC70298.1"/>
    </source>
</evidence>
<evidence type="ECO:0000256" key="1">
    <source>
        <dbReference type="ARBA" id="ARBA00022737"/>
    </source>
</evidence>
<feature type="transmembrane region" description="Helical" evidence="3">
    <location>
        <begin position="88"/>
        <end position="105"/>
    </location>
</feature>
<dbReference type="AlphaFoldDB" id="K1TKL9"/>
<dbReference type="PROSITE" id="PS51846">
    <property type="entry name" value="CNNM"/>
    <property type="match status" value="1"/>
</dbReference>
<keyword evidence="2" id="KW-0129">CBS domain</keyword>
<name>K1TKL9_9ZZZZ</name>
<keyword evidence="3" id="KW-0812">Transmembrane</keyword>
<dbReference type="PANTHER" id="PTHR22777">
    <property type="entry name" value="HEMOLYSIN-RELATED"/>
    <property type="match status" value="1"/>
</dbReference>
<organism evidence="5">
    <name type="scientific">human gut metagenome</name>
    <dbReference type="NCBI Taxonomy" id="408170"/>
    <lineage>
        <taxon>unclassified sequences</taxon>
        <taxon>metagenomes</taxon>
        <taxon>organismal metagenomes</taxon>
    </lineage>
</organism>
<dbReference type="PANTHER" id="PTHR22777:SF17">
    <property type="entry name" value="UPF0053 PROTEIN SLL0260"/>
    <property type="match status" value="1"/>
</dbReference>
<feature type="domain" description="CNNM transmembrane" evidence="4">
    <location>
        <begin position="1"/>
        <end position="146"/>
    </location>
</feature>
<accession>K1TKL9</accession>
<gene>
    <name evidence="5" type="ORF">OBE_03963</name>
</gene>
<evidence type="ECO:0000259" key="4">
    <source>
        <dbReference type="PROSITE" id="PS51846"/>
    </source>
</evidence>
<feature type="non-terminal residue" evidence="5">
    <location>
        <position position="164"/>
    </location>
</feature>
<evidence type="ECO:0000256" key="2">
    <source>
        <dbReference type="ARBA" id="ARBA00023122"/>
    </source>
</evidence>
<reference evidence="5" key="1">
    <citation type="journal article" date="2013" name="Environ. Microbiol.">
        <title>Microbiota from the distal guts of lean and obese adolescents exhibit partial functional redundancy besides clear differences in community structure.</title>
        <authorList>
            <person name="Ferrer M."/>
            <person name="Ruiz A."/>
            <person name="Lanza F."/>
            <person name="Haange S.B."/>
            <person name="Oberbach A."/>
            <person name="Till H."/>
            <person name="Bargiela R."/>
            <person name="Campoy C."/>
            <person name="Segura M.T."/>
            <person name="Richter M."/>
            <person name="von Bergen M."/>
            <person name="Seifert J."/>
            <person name="Suarez A."/>
        </authorList>
    </citation>
    <scope>NUCLEOTIDE SEQUENCE</scope>
</reference>
<keyword evidence="3" id="KW-0472">Membrane</keyword>
<protein>
    <submittedName>
        <fullName evidence="5">Hemolysin related protein containing CBS domain protein</fullName>
    </submittedName>
</protein>
<dbReference type="InterPro" id="IPR002550">
    <property type="entry name" value="CNNM"/>
</dbReference>
<evidence type="ECO:0000256" key="3">
    <source>
        <dbReference type="SAM" id="Phobius"/>
    </source>
</evidence>
<proteinExistence type="predicted"/>
<dbReference type="GO" id="GO:0005886">
    <property type="term" value="C:plasma membrane"/>
    <property type="evidence" value="ECO:0007669"/>
    <property type="project" value="TreeGrafter"/>
</dbReference>
<keyword evidence="1" id="KW-0677">Repeat</keyword>
<comment type="caution">
    <text evidence="5">The sequence shown here is derived from an EMBL/GenBank/DDBJ whole genome shotgun (WGS) entry which is preliminary data.</text>
</comment>
<sequence length="164" mass="17705">MTATKKTAAALYIIEHFDNALTTILICNNVVNLSCSSIATVLCMNLFGDAGSAIATGATTFLVLTFGEIVPKCLAKEHCDAFSLKTAGLLRVLMTLLTPLVWIFTRFKMIALKIAGSSGDAPSVTENELKYIVESIEEEGVLEESESEMVRSALDFDETTAEEI</sequence>
<dbReference type="EMBL" id="AJWZ01002682">
    <property type="protein sequence ID" value="EKC70298.1"/>
    <property type="molecule type" value="Genomic_DNA"/>
</dbReference>
<keyword evidence="3" id="KW-1133">Transmembrane helix</keyword>